<protein>
    <submittedName>
        <fullName evidence="1">Uncharacterized protein</fullName>
    </submittedName>
</protein>
<gene>
    <name evidence="1" type="ORF">SAMN06266787_1307</name>
</gene>
<evidence type="ECO:0000313" key="2">
    <source>
        <dbReference type="Proteomes" id="UP000198297"/>
    </source>
</evidence>
<dbReference type="Proteomes" id="UP000198297">
    <property type="component" value="Unassembled WGS sequence"/>
</dbReference>
<evidence type="ECO:0000313" key="1">
    <source>
        <dbReference type="EMBL" id="SNR78592.1"/>
    </source>
</evidence>
<dbReference type="AlphaFoldDB" id="A0A238Z5X6"/>
<name>A0A238Z5X6_HALEZ</name>
<dbReference type="EMBL" id="FZNK01000030">
    <property type="protein sequence ID" value="SNR78592.1"/>
    <property type="molecule type" value="Genomic_DNA"/>
</dbReference>
<organism evidence="1 2">
    <name type="scientific">Halorubrum ezzemoulense</name>
    <name type="common">Halorubrum chaoviator</name>
    <dbReference type="NCBI Taxonomy" id="337243"/>
    <lineage>
        <taxon>Archaea</taxon>
        <taxon>Methanobacteriati</taxon>
        <taxon>Methanobacteriota</taxon>
        <taxon>Stenosarchaea group</taxon>
        <taxon>Halobacteria</taxon>
        <taxon>Halobacteriales</taxon>
        <taxon>Haloferacaceae</taxon>
        <taxon>Halorubrum</taxon>
    </lineage>
</organism>
<accession>A0A238Z5X6</accession>
<sequence>MPAGIAAPLERNIRTKLLSWNIPVGTPLLEVSRLIMSFFSCHLREQEPVAIWKRKGMIRAEGNIWEFPGRGNFDLAKIVPNRVDIHDRNVGQILISGYEIVPLLVRSGTVHAGHHVRINLVVDGEMRRSSK</sequence>
<reference evidence="1 2" key="1">
    <citation type="submission" date="2017-06" db="EMBL/GenBank/DDBJ databases">
        <authorList>
            <person name="Kim H.J."/>
            <person name="Triplett B.A."/>
        </authorList>
    </citation>
    <scope>NUCLEOTIDE SEQUENCE [LARGE SCALE GENOMIC DNA]</scope>
    <source>
        <strain evidence="1 2">DSM 19316</strain>
    </source>
</reference>
<proteinExistence type="predicted"/>